<reference evidence="1" key="2">
    <citation type="submission" date="2023-04" db="EMBL/GenBank/DDBJ databases">
        <title>Paracnuella aquatica gen. nov., sp. nov., a member of the family Chitinophagaceae isolated from a hot spring.</title>
        <authorList>
            <person name="Wang C."/>
        </authorList>
    </citation>
    <scope>NUCLEOTIDE SEQUENCE</scope>
    <source>
        <strain evidence="1">LB-8</strain>
    </source>
</reference>
<comment type="caution">
    <text evidence="1">The sequence shown here is derived from an EMBL/GenBank/DDBJ whole genome shotgun (WGS) entry which is preliminary data.</text>
</comment>
<sequence>MKMTYPYKTKGTTEQMGKAFTHFLRFTLTWLITLNSIHSFSQQSGSNSMHNPPVNVEVLLSNRGMTFQMLTDKKFQSVPRLGFFSVTNLVGEWGTYTVDDYMTQASITYDLVNRLRLNGGFHLSSATGIRPTAGLIYSFANPDWLLIFYPRIDISKDANVEGLALVEYKPTINEKWRFYSRLQGLYAHTMSIDKHSRSYVVARAGVTYKEFTFGVGTNIDYYGPMKHNENSFGGFLSVLLF</sequence>
<dbReference type="AlphaFoldDB" id="A0A9X3B990"/>
<accession>A0A9X3B990</accession>
<organism evidence="1 2">
    <name type="scientific">Paraflavisolibacter caeni</name>
    <dbReference type="NCBI Taxonomy" id="2982496"/>
    <lineage>
        <taxon>Bacteria</taxon>
        <taxon>Pseudomonadati</taxon>
        <taxon>Bacteroidota</taxon>
        <taxon>Chitinophagia</taxon>
        <taxon>Chitinophagales</taxon>
        <taxon>Chitinophagaceae</taxon>
        <taxon>Paraflavisolibacter</taxon>
    </lineage>
</organism>
<evidence type="ECO:0000313" key="2">
    <source>
        <dbReference type="Proteomes" id="UP001155483"/>
    </source>
</evidence>
<evidence type="ECO:0000313" key="1">
    <source>
        <dbReference type="EMBL" id="MCU7551810.1"/>
    </source>
</evidence>
<gene>
    <name evidence="1" type="ORF">OCK74_22005</name>
</gene>
<reference evidence="1" key="1">
    <citation type="submission" date="2022-09" db="EMBL/GenBank/DDBJ databases">
        <authorList>
            <person name="Yuan C."/>
            <person name="Ke Z."/>
        </authorList>
    </citation>
    <scope>NUCLEOTIDE SEQUENCE</scope>
    <source>
        <strain evidence="1">LB-8</strain>
    </source>
</reference>
<dbReference type="Proteomes" id="UP001155483">
    <property type="component" value="Unassembled WGS sequence"/>
</dbReference>
<dbReference type="EMBL" id="JAOTIF010000024">
    <property type="protein sequence ID" value="MCU7551810.1"/>
    <property type="molecule type" value="Genomic_DNA"/>
</dbReference>
<protein>
    <submittedName>
        <fullName evidence="1">Uncharacterized protein</fullName>
    </submittedName>
</protein>
<proteinExistence type="predicted"/>
<keyword evidence="2" id="KW-1185">Reference proteome</keyword>
<name>A0A9X3B990_9BACT</name>
<dbReference type="RefSeq" id="WP_279299248.1">
    <property type="nucleotide sequence ID" value="NZ_JAOTIF010000024.1"/>
</dbReference>